<organism evidence="2 3">
    <name type="scientific">Nocardioides jishulii</name>
    <dbReference type="NCBI Taxonomy" id="2575440"/>
    <lineage>
        <taxon>Bacteria</taxon>
        <taxon>Bacillati</taxon>
        <taxon>Actinomycetota</taxon>
        <taxon>Actinomycetes</taxon>
        <taxon>Propionibacteriales</taxon>
        <taxon>Nocardioidaceae</taxon>
        <taxon>Nocardioides</taxon>
    </lineage>
</organism>
<feature type="transmembrane region" description="Helical" evidence="1">
    <location>
        <begin position="434"/>
        <end position="457"/>
    </location>
</feature>
<feature type="transmembrane region" description="Helical" evidence="1">
    <location>
        <begin position="148"/>
        <end position="168"/>
    </location>
</feature>
<gene>
    <name evidence="2" type="ORF">FC770_01985</name>
</gene>
<dbReference type="EMBL" id="SZPY01000001">
    <property type="protein sequence ID" value="TKI63973.1"/>
    <property type="molecule type" value="Genomic_DNA"/>
</dbReference>
<protein>
    <submittedName>
        <fullName evidence="2">Uncharacterized protein</fullName>
    </submittedName>
</protein>
<feature type="transmembrane region" description="Helical" evidence="1">
    <location>
        <begin position="337"/>
        <end position="354"/>
    </location>
</feature>
<dbReference type="RefSeq" id="WP_137064437.1">
    <property type="nucleotide sequence ID" value="NZ_CP040748.1"/>
</dbReference>
<keyword evidence="1" id="KW-0812">Transmembrane</keyword>
<feature type="transmembrane region" description="Helical" evidence="1">
    <location>
        <begin position="508"/>
        <end position="526"/>
    </location>
</feature>
<sequence>MPTVPSSTETAPSVTPLAGASIPSVRAHGGLATPGPSRSPFSAYELRRALDDTGHLVRFWSGTIRQRKALRVALTVVALITLAAVVGPLLAPGAGDETSTFATTVLPGLFTGFLALCVTTGIGSGGGRELLSGESGAAFPVSPTTDHFGALLLAPLSTAWMLPAWFLLGGSAFVGGLSGAATMLLLAALWIVAATATGQAVAWLVELVRRGPAGVWIVRGAGLLLAAAVGAAYLTGRTVDVLRAVSLDGVVRTGLDPLSWQYPLLLLALLAWTALAVVVGAWGCIITSARPPRTELDIETRRYRAKSAPGATSAGVGAMLRRIDRASVWRSAGMRRGILVLSVGPGLVALAGGMTWENVVILPGLVVSGGVLLFGVNAFALDGRGGLWRESLPVDPERIFDSRARVMAEWLLMACALTLLLASVRAGTPTPGEVVALVCTVVVVVLQVVAVAMTWSVRKPFAVNLRSIRATPAPPATMVSYSAKLSLSTTMTAMVFSMASWIVPGLGGGLWIIAALAVPFVVWSCLRLRRARRAWVDPVVRATVVTTVAA</sequence>
<name>A0A4V5TMQ2_9ACTN</name>
<reference evidence="2 3" key="1">
    <citation type="submission" date="2019-04" db="EMBL/GenBank/DDBJ databases">
        <authorList>
            <person name="Dong K."/>
        </authorList>
    </citation>
    <scope>NUCLEOTIDE SEQUENCE [LARGE SCALE GENOMIC DNA]</scope>
    <source>
        <strain evidence="3">dk3543</strain>
    </source>
</reference>
<evidence type="ECO:0000313" key="2">
    <source>
        <dbReference type="EMBL" id="TKI63973.1"/>
    </source>
</evidence>
<feature type="transmembrane region" description="Helical" evidence="1">
    <location>
        <begin position="216"/>
        <end position="234"/>
    </location>
</feature>
<proteinExistence type="predicted"/>
<keyword evidence="3" id="KW-1185">Reference proteome</keyword>
<keyword evidence="1" id="KW-1133">Transmembrane helix</keyword>
<dbReference type="OrthoDB" id="3812135at2"/>
<feature type="transmembrane region" description="Helical" evidence="1">
    <location>
        <begin position="180"/>
        <end position="204"/>
    </location>
</feature>
<feature type="transmembrane region" description="Helical" evidence="1">
    <location>
        <begin position="264"/>
        <end position="286"/>
    </location>
</feature>
<feature type="transmembrane region" description="Helical" evidence="1">
    <location>
        <begin position="360"/>
        <end position="381"/>
    </location>
</feature>
<feature type="transmembrane region" description="Helical" evidence="1">
    <location>
        <begin position="72"/>
        <end position="93"/>
    </location>
</feature>
<evidence type="ECO:0000313" key="3">
    <source>
        <dbReference type="Proteomes" id="UP000307808"/>
    </source>
</evidence>
<evidence type="ECO:0000256" key="1">
    <source>
        <dbReference type="SAM" id="Phobius"/>
    </source>
</evidence>
<dbReference type="Proteomes" id="UP000307808">
    <property type="component" value="Unassembled WGS sequence"/>
</dbReference>
<dbReference type="AlphaFoldDB" id="A0A4V5TMQ2"/>
<keyword evidence="1" id="KW-0472">Membrane</keyword>
<accession>A0A4V5TMQ2</accession>
<feature type="transmembrane region" description="Helical" evidence="1">
    <location>
        <begin position="105"/>
        <end position="127"/>
    </location>
</feature>
<comment type="caution">
    <text evidence="2">The sequence shown here is derived from an EMBL/GenBank/DDBJ whole genome shotgun (WGS) entry which is preliminary data.</text>
</comment>